<dbReference type="InterPro" id="IPR005119">
    <property type="entry name" value="LysR_subst-bd"/>
</dbReference>
<evidence type="ECO:0000256" key="5">
    <source>
        <dbReference type="SAM" id="MobiDB-lite"/>
    </source>
</evidence>
<dbReference type="Gene3D" id="3.40.190.290">
    <property type="match status" value="1"/>
</dbReference>
<feature type="region of interest" description="Disordered" evidence="5">
    <location>
        <begin position="294"/>
        <end position="315"/>
    </location>
</feature>
<dbReference type="Gene3D" id="1.10.10.10">
    <property type="entry name" value="Winged helix-like DNA-binding domain superfamily/Winged helix DNA-binding domain"/>
    <property type="match status" value="1"/>
</dbReference>
<protein>
    <submittedName>
        <fullName evidence="7">HTH-type transcriptional regulator PgrR</fullName>
    </submittedName>
</protein>
<dbReference type="Pfam" id="PF03466">
    <property type="entry name" value="LysR_substrate"/>
    <property type="match status" value="1"/>
</dbReference>
<evidence type="ECO:0000256" key="2">
    <source>
        <dbReference type="ARBA" id="ARBA00023015"/>
    </source>
</evidence>
<evidence type="ECO:0000256" key="1">
    <source>
        <dbReference type="ARBA" id="ARBA00009437"/>
    </source>
</evidence>
<organism evidence="7">
    <name type="scientific">Variovorax paradoxus</name>
    <dbReference type="NCBI Taxonomy" id="34073"/>
    <lineage>
        <taxon>Bacteria</taxon>
        <taxon>Pseudomonadati</taxon>
        <taxon>Pseudomonadota</taxon>
        <taxon>Betaproteobacteria</taxon>
        <taxon>Burkholderiales</taxon>
        <taxon>Comamonadaceae</taxon>
        <taxon>Variovorax</taxon>
    </lineage>
</organism>
<dbReference type="PROSITE" id="PS50931">
    <property type="entry name" value="HTH_LYSR"/>
    <property type="match status" value="1"/>
</dbReference>
<accession>A0A679IZ96</accession>
<keyword evidence="2" id="KW-0805">Transcription regulation</keyword>
<dbReference type="PRINTS" id="PR00039">
    <property type="entry name" value="HTHLYSR"/>
</dbReference>
<reference evidence="7" key="1">
    <citation type="submission" date="2019-12" db="EMBL/GenBank/DDBJ databases">
        <authorList>
            <person name="Cremers G."/>
        </authorList>
    </citation>
    <scope>NUCLEOTIDE SEQUENCE</scope>
    <source>
        <strain evidence="7">Vvax</strain>
    </source>
</reference>
<dbReference type="AlphaFoldDB" id="A0A679IZ96"/>
<evidence type="ECO:0000256" key="3">
    <source>
        <dbReference type="ARBA" id="ARBA00023125"/>
    </source>
</evidence>
<dbReference type="InterPro" id="IPR058163">
    <property type="entry name" value="LysR-type_TF_proteobact-type"/>
</dbReference>
<dbReference type="SUPFAM" id="SSF53850">
    <property type="entry name" value="Periplasmic binding protein-like II"/>
    <property type="match status" value="1"/>
</dbReference>
<dbReference type="PANTHER" id="PTHR30537:SF5">
    <property type="entry name" value="HTH-TYPE TRANSCRIPTIONAL ACTIVATOR TTDR-RELATED"/>
    <property type="match status" value="1"/>
</dbReference>
<evidence type="ECO:0000313" key="7">
    <source>
        <dbReference type="EMBL" id="CAA2099363.1"/>
    </source>
</evidence>
<dbReference type="GO" id="GO:0043565">
    <property type="term" value="F:sequence-specific DNA binding"/>
    <property type="evidence" value="ECO:0007669"/>
    <property type="project" value="TreeGrafter"/>
</dbReference>
<feature type="domain" description="HTH lysR-type" evidence="6">
    <location>
        <begin position="1"/>
        <end position="60"/>
    </location>
</feature>
<dbReference type="EMBL" id="LR743507">
    <property type="protein sequence ID" value="CAA2099363.1"/>
    <property type="molecule type" value="Genomic_DNA"/>
</dbReference>
<dbReference type="PANTHER" id="PTHR30537">
    <property type="entry name" value="HTH-TYPE TRANSCRIPTIONAL REGULATOR"/>
    <property type="match status" value="1"/>
</dbReference>
<comment type="similarity">
    <text evidence="1">Belongs to the LysR transcriptional regulatory family.</text>
</comment>
<dbReference type="Pfam" id="PF00126">
    <property type="entry name" value="HTH_1"/>
    <property type="match status" value="1"/>
</dbReference>
<dbReference type="RefSeq" id="WP_339087986.1">
    <property type="nucleotide sequence ID" value="NZ_LR743507.1"/>
</dbReference>
<keyword evidence="4" id="KW-0804">Transcription</keyword>
<sequence length="315" mass="32783">MTDRLTALKLFSRVARAGSFSRAGRELGMSQPSVSRVIAALEKEVGAGLLMRTTRALTLTEAGADYLARIEPILAALEEADYAARGTGELRGMLRVAMSSSFAVREAIPRLPAFMARHPALRIELLMSDHYQDLVSEGADVALRFGAMPDSSATARRLCAFERVLVASPSYLARAGVPVSPGDLAAHAVIAGPSGMNWSFEREGRTASVRVDGKLGVSVNEGAVAAAVAGLGIAATAILGCRAELERGALARVLEGWRLAPVELHAVFPAGRAAKPAARALAEHLSASLADAQAAKPPSMLSPAPVTNAASGLAR</sequence>
<dbReference type="SUPFAM" id="SSF46785">
    <property type="entry name" value="Winged helix' DNA-binding domain"/>
    <property type="match status" value="1"/>
</dbReference>
<dbReference type="FunFam" id="1.10.10.10:FF:000001">
    <property type="entry name" value="LysR family transcriptional regulator"/>
    <property type="match status" value="1"/>
</dbReference>
<keyword evidence="3" id="KW-0238">DNA-binding</keyword>
<evidence type="ECO:0000256" key="4">
    <source>
        <dbReference type="ARBA" id="ARBA00023163"/>
    </source>
</evidence>
<evidence type="ECO:0000259" key="6">
    <source>
        <dbReference type="PROSITE" id="PS50931"/>
    </source>
</evidence>
<dbReference type="GO" id="GO:0006351">
    <property type="term" value="P:DNA-templated transcription"/>
    <property type="evidence" value="ECO:0007669"/>
    <property type="project" value="TreeGrafter"/>
</dbReference>
<name>A0A679IZ96_VARPD</name>
<dbReference type="CDD" id="cd08422">
    <property type="entry name" value="PBP2_CrgA_like"/>
    <property type="match status" value="1"/>
</dbReference>
<gene>
    <name evidence="7" type="primary">pgrR_1</name>
    <name evidence="7" type="ORF">VVAX_00199</name>
</gene>
<dbReference type="InterPro" id="IPR036390">
    <property type="entry name" value="WH_DNA-bd_sf"/>
</dbReference>
<dbReference type="InterPro" id="IPR036388">
    <property type="entry name" value="WH-like_DNA-bd_sf"/>
</dbReference>
<proteinExistence type="inferred from homology"/>
<dbReference type="GO" id="GO:0003700">
    <property type="term" value="F:DNA-binding transcription factor activity"/>
    <property type="evidence" value="ECO:0007669"/>
    <property type="project" value="InterPro"/>
</dbReference>
<dbReference type="InterPro" id="IPR000847">
    <property type="entry name" value="LysR_HTH_N"/>
</dbReference>